<dbReference type="GO" id="GO:0020037">
    <property type="term" value="F:heme binding"/>
    <property type="evidence" value="ECO:0007669"/>
    <property type="project" value="UniProtKB-UniRule"/>
</dbReference>
<name>A0A3D9USF2_9MICO</name>
<dbReference type="Pfam" id="PF08768">
    <property type="entry name" value="THAP4_heme-bd"/>
    <property type="match status" value="1"/>
</dbReference>
<dbReference type="AlphaFoldDB" id="A0A3D9USF2"/>
<evidence type="ECO:0000259" key="2">
    <source>
        <dbReference type="Pfam" id="PF08768"/>
    </source>
</evidence>
<sequence>MPIELDPNMPRELAPLAWLIGRWEGAGVVGYPTIESKHFGQEVHCFHDGRPFLEWHSRTWLLDEEGNKVRPLATELGFWRPLPDGEVELLLTHPTGVVELYYGRTTPAKIELRTDGVLRSPHAKEYSAGARMYGYVNSNLMWAMDMAAMGQPLQSHLSAELKRVANN</sequence>
<dbReference type="OrthoDB" id="4804006at2"/>
<dbReference type="RefSeq" id="WP_115923985.1">
    <property type="nucleotide sequence ID" value="NZ_CBDRMH010000019.1"/>
</dbReference>
<comment type="domain">
    <text evidence="1">Forms a 10-stranded antiparallel beta-barrel structure able to accommodate a hydrophobic ligand in its interior. In fact, this fold hosts the heme group, which is located in a wide surface cleft.</text>
</comment>
<evidence type="ECO:0000313" key="4">
    <source>
        <dbReference type="Proteomes" id="UP000256253"/>
    </source>
</evidence>
<dbReference type="PANTHER" id="PTHR15854:SF4">
    <property type="entry name" value="PEROXYNITRITE ISOMERASE THAP4"/>
    <property type="match status" value="1"/>
</dbReference>
<reference evidence="3 4" key="1">
    <citation type="submission" date="2018-08" db="EMBL/GenBank/DDBJ databases">
        <title>Sequencing the genomes of 1000 actinobacteria strains.</title>
        <authorList>
            <person name="Klenk H.-P."/>
        </authorList>
    </citation>
    <scope>NUCLEOTIDE SEQUENCE [LARGE SCALE GENOMIC DNA]</scope>
    <source>
        <strain evidence="3 4">DSM 22967</strain>
    </source>
</reference>
<dbReference type="Gene3D" id="2.40.128.20">
    <property type="match status" value="1"/>
</dbReference>
<proteinExistence type="inferred from homology"/>
<keyword evidence="1" id="KW-0349">Heme</keyword>
<feature type="short sequence motif" description="GXWXGXG" evidence="1">
    <location>
        <begin position="21"/>
        <end position="27"/>
    </location>
</feature>
<evidence type="ECO:0000313" key="3">
    <source>
        <dbReference type="EMBL" id="REF32249.1"/>
    </source>
</evidence>
<keyword evidence="1" id="KW-0479">Metal-binding</keyword>
<dbReference type="InterPro" id="IPR014878">
    <property type="entry name" value="THAP4-like_heme-bd"/>
</dbReference>
<comment type="cofactor">
    <cofactor evidence="1">
        <name>heme b</name>
        <dbReference type="ChEBI" id="CHEBI:60344"/>
    </cofactor>
    <text evidence="1">Binds 1 heme b group per subunit, that coordinates a highly solvent-exposed Fe(III) atom.</text>
</comment>
<keyword evidence="1" id="KW-0408">Iron</keyword>
<dbReference type="EMBL" id="QTUA01000001">
    <property type="protein sequence ID" value="REF32249.1"/>
    <property type="molecule type" value="Genomic_DNA"/>
</dbReference>
<keyword evidence="1" id="KW-0413">Isomerase</keyword>
<organism evidence="3 4">
    <name type="scientific">Calidifontibacter indicus</name>
    <dbReference type="NCBI Taxonomy" id="419650"/>
    <lineage>
        <taxon>Bacteria</taxon>
        <taxon>Bacillati</taxon>
        <taxon>Actinomycetota</taxon>
        <taxon>Actinomycetes</taxon>
        <taxon>Micrococcales</taxon>
        <taxon>Dermacoccaceae</taxon>
        <taxon>Calidifontibacter</taxon>
    </lineage>
</organism>
<feature type="binding site" description="axial binding residue" evidence="1">
    <location>
        <position position="156"/>
    </location>
    <ligand>
        <name>heme b</name>
        <dbReference type="ChEBI" id="CHEBI:60344"/>
    </ligand>
    <ligandPart>
        <name>Fe</name>
        <dbReference type="ChEBI" id="CHEBI:18248"/>
    </ligandPart>
</feature>
<dbReference type="CDD" id="cd07828">
    <property type="entry name" value="lipocalin_heme-bd-THAP4-like"/>
    <property type="match status" value="1"/>
</dbReference>
<comment type="caution">
    <text evidence="3">The sequence shown here is derived from an EMBL/GenBank/DDBJ whole genome shotgun (WGS) entry which is preliminary data.</text>
</comment>
<comment type="catalytic activity">
    <reaction evidence="1">
        <text>peroxynitrite = nitrate</text>
        <dbReference type="Rhea" id="RHEA:63116"/>
        <dbReference type="ChEBI" id="CHEBI:17632"/>
        <dbReference type="ChEBI" id="CHEBI:25941"/>
    </reaction>
</comment>
<dbReference type="InterPro" id="IPR012674">
    <property type="entry name" value="Calycin"/>
</dbReference>
<evidence type="ECO:0000256" key="1">
    <source>
        <dbReference type="HAMAP-Rule" id="MF_01297"/>
    </source>
</evidence>
<comment type="similarity">
    <text evidence="1">Belongs to the nitrobindin family.</text>
</comment>
<dbReference type="HAMAP" id="MF_01297">
    <property type="entry name" value="nitrobindin"/>
    <property type="match status" value="1"/>
</dbReference>
<dbReference type="Proteomes" id="UP000256253">
    <property type="component" value="Unassembled WGS sequence"/>
</dbReference>
<keyword evidence="4" id="KW-1185">Reference proteome</keyword>
<comment type="function">
    <text evidence="1">Heme-binding protein able to scavenge peroxynitrite and to protect free L-tyrosine against peroxynitrite-mediated nitration, by acting as a peroxynitrite isomerase that converts peroxynitrite to nitrate. Therefore, this protein likely plays a role in peroxynitrite sensing and in the detoxification of reactive nitrogen and oxygen species (RNS and ROS, respectively). Is able to bind nitric oxide (NO) in vitro, but may act as a sensor of peroxynitrite levels in vivo.</text>
</comment>
<protein>
    <recommendedName>
        <fullName evidence="1">Peroxynitrite isomerase</fullName>
        <ecNumber evidence="1">5.99.-.-</ecNumber>
    </recommendedName>
    <alternativeName>
        <fullName evidence="1">Ferric nitrobindin</fullName>
        <shortName evidence="1">Nb(III)</shortName>
    </alternativeName>
</protein>
<dbReference type="EC" id="5.99.-.-" evidence="1"/>
<accession>A0A3D9USF2</accession>
<comment type="pathway">
    <text evidence="1">Nitrogen metabolism.</text>
</comment>
<feature type="domain" description="THAP4-like heme-binding" evidence="2">
    <location>
        <begin position="12"/>
        <end position="163"/>
    </location>
</feature>
<dbReference type="InterPro" id="IPR045165">
    <property type="entry name" value="Nitrobindin"/>
</dbReference>
<dbReference type="GO" id="GO:0062213">
    <property type="term" value="F:peroxynitrite isomerase activity"/>
    <property type="evidence" value="ECO:0007669"/>
    <property type="project" value="UniProtKB-UniRule"/>
</dbReference>
<dbReference type="SUPFAM" id="SSF50814">
    <property type="entry name" value="Lipocalins"/>
    <property type="match status" value="1"/>
</dbReference>
<feature type="binding site" evidence="1">
    <location>
        <position position="33"/>
    </location>
    <ligand>
        <name>heme b</name>
        <dbReference type="ChEBI" id="CHEBI:60344"/>
    </ligand>
</feature>
<gene>
    <name evidence="3" type="ORF">DFJ65_3355</name>
</gene>
<feature type="binding site" evidence="1">
    <location>
        <position position="124"/>
    </location>
    <ligand>
        <name>heme b</name>
        <dbReference type="ChEBI" id="CHEBI:60344"/>
    </ligand>
</feature>
<dbReference type="GO" id="GO:0046872">
    <property type="term" value="F:metal ion binding"/>
    <property type="evidence" value="ECO:0007669"/>
    <property type="project" value="UniProtKB-KW"/>
</dbReference>
<dbReference type="PANTHER" id="PTHR15854">
    <property type="entry name" value="THAP4 PROTEIN"/>
    <property type="match status" value="1"/>
</dbReference>
<dbReference type="InterPro" id="IPR022939">
    <property type="entry name" value="Nb(III)_bact/plant"/>
</dbReference>